<dbReference type="InterPro" id="IPR046433">
    <property type="entry name" value="ActCoA_hydro"/>
</dbReference>
<reference evidence="2 3" key="1">
    <citation type="submission" date="2023-07" db="EMBL/GenBank/DDBJ databases">
        <title>Sorghum-associated microbial communities from plants grown in Nebraska, USA.</title>
        <authorList>
            <person name="Schachtman D."/>
        </authorList>
    </citation>
    <scope>NUCLEOTIDE SEQUENCE [LARGE SCALE GENOMIC DNA]</scope>
    <source>
        <strain evidence="2 3">BE187</strain>
    </source>
</reference>
<feature type="region of interest" description="Disordered" evidence="1">
    <location>
        <begin position="112"/>
        <end position="149"/>
    </location>
</feature>
<organism evidence="2 3">
    <name type="scientific">Agrilutibacter niabensis</name>
    <dbReference type="NCBI Taxonomy" id="380628"/>
    <lineage>
        <taxon>Bacteria</taxon>
        <taxon>Pseudomonadati</taxon>
        <taxon>Pseudomonadota</taxon>
        <taxon>Gammaproteobacteria</taxon>
        <taxon>Lysobacterales</taxon>
        <taxon>Lysobacteraceae</taxon>
        <taxon>Agrilutibacter</taxon>
    </lineage>
</organism>
<dbReference type="InterPro" id="IPR037171">
    <property type="entry name" value="NagB/RpiA_transferase-like"/>
</dbReference>
<evidence type="ECO:0000313" key="2">
    <source>
        <dbReference type="EMBL" id="MDR7098505.1"/>
    </source>
</evidence>
<evidence type="ECO:0000256" key="1">
    <source>
        <dbReference type="SAM" id="MobiDB-lite"/>
    </source>
</evidence>
<accession>A0ABU1VME5</accession>
<gene>
    <name evidence="2" type="ORF">J2X04_000852</name>
</gene>
<dbReference type="EMBL" id="JAVDVW010000001">
    <property type="protein sequence ID" value="MDR7098505.1"/>
    <property type="molecule type" value="Genomic_DNA"/>
</dbReference>
<dbReference type="PANTHER" id="PTHR43609:SF1">
    <property type="entry name" value="ACETYL-COA HYDROLASE"/>
    <property type="match status" value="1"/>
</dbReference>
<dbReference type="Proteomes" id="UP001267878">
    <property type="component" value="Unassembled WGS sequence"/>
</dbReference>
<name>A0ABU1VME5_9GAMM</name>
<proteinExistence type="predicted"/>
<feature type="compositionally biased region" description="Polar residues" evidence="1">
    <location>
        <begin position="131"/>
        <end position="145"/>
    </location>
</feature>
<protein>
    <submittedName>
        <fullName evidence="2">Uncharacterized protein</fullName>
    </submittedName>
</protein>
<evidence type="ECO:0000313" key="3">
    <source>
        <dbReference type="Proteomes" id="UP001267878"/>
    </source>
</evidence>
<keyword evidence="3" id="KW-1185">Reference proteome</keyword>
<comment type="caution">
    <text evidence="2">The sequence shown here is derived from an EMBL/GenBank/DDBJ whole genome shotgun (WGS) entry which is preliminary data.</text>
</comment>
<sequence length="165" mass="18121">MILEVNHWQPTALRGVHDIYYGTALPPNRKPIPLLRPDSRIVEPWLQCDPDKVVAVVETDAPDRNTPFDLPDAASKRNAENLLEFFRHEITLRDTRLPLGLGTQLMGDLHVSAEDDDGGSSARTACPTLKPSASSKPRSRTTMSGACSRRHSYNAAAVATPGNRI</sequence>
<dbReference type="PANTHER" id="PTHR43609">
    <property type="entry name" value="ACETYL-COA HYDROLASE"/>
    <property type="match status" value="1"/>
</dbReference>
<dbReference type="SUPFAM" id="SSF100950">
    <property type="entry name" value="NagB/RpiA/CoA transferase-like"/>
    <property type="match status" value="1"/>
</dbReference>